<protein>
    <recommendedName>
        <fullName evidence="6">HTH tetR-type domain-containing protein</fullName>
    </recommendedName>
</protein>
<evidence type="ECO:0000256" key="3">
    <source>
        <dbReference type="ARBA" id="ARBA00023125"/>
    </source>
</evidence>
<dbReference type="InterPro" id="IPR050109">
    <property type="entry name" value="HTH-type_TetR-like_transc_reg"/>
</dbReference>
<dbReference type="InterPro" id="IPR036271">
    <property type="entry name" value="Tet_transcr_reg_TetR-rel_C_sf"/>
</dbReference>
<feature type="domain" description="HTH tetR-type" evidence="6">
    <location>
        <begin position="49"/>
        <end position="109"/>
    </location>
</feature>
<evidence type="ECO:0000313" key="7">
    <source>
        <dbReference type="EMBL" id="GAA5140349.1"/>
    </source>
</evidence>
<dbReference type="EMBL" id="BAABJO010000047">
    <property type="protein sequence ID" value="GAA5140349.1"/>
    <property type="molecule type" value="Genomic_DNA"/>
</dbReference>
<dbReference type="Gene3D" id="1.10.10.60">
    <property type="entry name" value="Homeodomain-like"/>
    <property type="match status" value="1"/>
</dbReference>
<keyword evidence="1" id="KW-0678">Repressor</keyword>
<reference evidence="8" key="1">
    <citation type="journal article" date="2019" name="Int. J. Syst. Evol. Microbiol.">
        <title>The Global Catalogue of Microorganisms (GCM) 10K type strain sequencing project: providing services to taxonomists for standard genome sequencing and annotation.</title>
        <authorList>
            <consortium name="The Broad Institute Genomics Platform"/>
            <consortium name="The Broad Institute Genome Sequencing Center for Infectious Disease"/>
            <person name="Wu L."/>
            <person name="Ma J."/>
        </authorList>
    </citation>
    <scope>NUCLEOTIDE SEQUENCE [LARGE SCALE GENOMIC DNA]</scope>
    <source>
        <strain evidence="8">JCM 18302</strain>
    </source>
</reference>
<dbReference type="Gene3D" id="1.10.357.10">
    <property type="entry name" value="Tetracycline Repressor, domain 2"/>
    <property type="match status" value="1"/>
</dbReference>
<evidence type="ECO:0000256" key="1">
    <source>
        <dbReference type="ARBA" id="ARBA00022491"/>
    </source>
</evidence>
<dbReference type="InterPro" id="IPR001647">
    <property type="entry name" value="HTH_TetR"/>
</dbReference>
<keyword evidence="8" id="KW-1185">Reference proteome</keyword>
<dbReference type="PANTHER" id="PTHR30055:SF175">
    <property type="entry name" value="HTH-TYPE TRANSCRIPTIONAL REPRESSOR KSTR2"/>
    <property type="match status" value="1"/>
</dbReference>
<dbReference type="Proteomes" id="UP001500804">
    <property type="component" value="Unassembled WGS sequence"/>
</dbReference>
<dbReference type="PRINTS" id="PR00455">
    <property type="entry name" value="HTHTETR"/>
</dbReference>
<evidence type="ECO:0000313" key="8">
    <source>
        <dbReference type="Proteomes" id="UP001500804"/>
    </source>
</evidence>
<dbReference type="Pfam" id="PF00440">
    <property type="entry name" value="TetR_N"/>
    <property type="match status" value="1"/>
</dbReference>
<evidence type="ECO:0000256" key="2">
    <source>
        <dbReference type="ARBA" id="ARBA00023015"/>
    </source>
</evidence>
<evidence type="ECO:0000256" key="5">
    <source>
        <dbReference type="PROSITE-ProRule" id="PRU00335"/>
    </source>
</evidence>
<dbReference type="PROSITE" id="PS50977">
    <property type="entry name" value="HTH_TETR_2"/>
    <property type="match status" value="1"/>
</dbReference>
<keyword evidence="2" id="KW-0805">Transcription regulation</keyword>
<dbReference type="Pfam" id="PF17932">
    <property type="entry name" value="TetR_C_24"/>
    <property type="match status" value="1"/>
</dbReference>
<dbReference type="SUPFAM" id="SSF48498">
    <property type="entry name" value="Tetracyclin repressor-like, C-terminal domain"/>
    <property type="match status" value="1"/>
</dbReference>
<dbReference type="InterPro" id="IPR041490">
    <property type="entry name" value="KstR2_TetR_C"/>
</dbReference>
<dbReference type="PANTHER" id="PTHR30055">
    <property type="entry name" value="HTH-TYPE TRANSCRIPTIONAL REGULATOR RUTR"/>
    <property type="match status" value="1"/>
</dbReference>
<gene>
    <name evidence="7" type="ORF">GCM10023320_77910</name>
</gene>
<keyword evidence="4" id="KW-0804">Transcription</keyword>
<evidence type="ECO:0000256" key="4">
    <source>
        <dbReference type="ARBA" id="ARBA00023163"/>
    </source>
</evidence>
<name>A0ABP9P4Y4_9PSEU</name>
<dbReference type="InterPro" id="IPR009057">
    <property type="entry name" value="Homeodomain-like_sf"/>
</dbReference>
<organism evidence="7 8">
    <name type="scientific">Pseudonocardia adelaidensis</name>
    <dbReference type="NCBI Taxonomy" id="648754"/>
    <lineage>
        <taxon>Bacteria</taxon>
        <taxon>Bacillati</taxon>
        <taxon>Actinomycetota</taxon>
        <taxon>Actinomycetes</taxon>
        <taxon>Pseudonocardiales</taxon>
        <taxon>Pseudonocardiaceae</taxon>
        <taxon>Pseudonocardia</taxon>
    </lineage>
</organism>
<evidence type="ECO:0000259" key="6">
    <source>
        <dbReference type="PROSITE" id="PS50977"/>
    </source>
</evidence>
<dbReference type="SUPFAM" id="SSF46689">
    <property type="entry name" value="Homeodomain-like"/>
    <property type="match status" value="1"/>
</dbReference>
<sequence length="285" mass="31061">MRMTTRPVPSRSAGALGARRLIAVGQDGRDDAVGDSSGAAMARQHSRRRLVSNELLEHSARLFATQGYANTSFQDIADAMGISRPALYHYVSNKEEILAALVRDVLERVVEILEQARAREDLDEDQRVEDALRRIVVNNARNTTRFRLLDRSEPDLPAEIAEMHRAARRRVLELFTGLIDDAVQAGRFRPLPARTVALGMLGMANWVAWWYRAENDGDAEAVADVLVALATSGVRRDGDRQVEPGPWAALALLKEDITHLESALSAALSPAPPSGAPSADAAAQG</sequence>
<proteinExistence type="predicted"/>
<keyword evidence="3 5" id="KW-0238">DNA-binding</keyword>
<feature type="DNA-binding region" description="H-T-H motif" evidence="5">
    <location>
        <begin position="72"/>
        <end position="91"/>
    </location>
</feature>
<comment type="caution">
    <text evidence="7">The sequence shown here is derived from an EMBL/GenBank/DDBJ whole genome shotgun (WGS) entry which is preliminary data.</text>
</comment>
<accession>A0ABP9P4Y4</accession>